<evidence type="ECO:0000256" key="4">
    <source>
        <dbReference type="ARBA" id="ARBA00023163"/>
    </source>
</evidence>
<evidence type="ECO:0000256" key="1">
    <source>
        <dbReference type="ARBA" id="ARBA00004123"/>
    </source>
</evidence>
<comment type="subcellular location">
    <subcellularLocation>
        <location evidence="1">Nucleus</location>
    </subcellularLocation>
</comment>
<gene>
    <name evidence="7" type="ORF">N7532_011390</name>
</gene>
<organism evidence="7 8">
    <name type="scientific">Penicillium argentinense</name>
    <dbReference type="NCBI Taxonomy" id="1131581"/>
    <lineage>
        <taxon>Eukaryota</taxon>
        <taxon>Fungi</taxon>
        <taxon>Dikarya</taxon>
        <taxon>Ascomycota</taxon>
        <taxon>Pezizomycotina</taxon>
        <taxon>Eurotiomycetes</taxon>
        <taxon>Eurotiomycetidae</taxon>
        <taxon>Eurotiales</taxon>
        <taxon>Aspergillaceae</taxon>
        <taxon>Penicillium</taxon>
    </lineage>
</organism>
<dbReference type="GO" id="GO:0045944">
    <property type="term" value="P:positive regulation of transcription by RNA polymerase II"/>
    <property type="evidence" value="ECO:0007669"/>
    <property type="project" value="TreeGrafter"/>
</dbReference>
<evidence type="ECO:0000313" key="7">
    <source>
        <dbReference type="EMBL" id="KAJ5082347.1"/>
    </source>
</evidence>
<dbReference type="SMART" id="SM00066">
    <property type="entry name" value="GAL4"/>
    <property type="match status" value="1"/>
</dbReference>
<dbReference type="GeneID" id="81362860"/>
<evidence type="ECO:0000256" key="2">
    <source>
        <dbReference type="ARBA" id="ARBA00023015"/>
    </source>
</evidence>
<name>A0A9W9EIB7_9EURO</name>
<comment type="caution">
    <text evidence="7">The sequence shown here is derived from an EMBL/GenBank/DDBJ whole genome shotgun (WGS) entry which is preliminary data.</text>
</comment>
<reference evidence="7" key="1">
    <citation type="submission" date="2022-11" db="EMBL/GenBank/DDBJ databases">
        <authorList>
            <person name="Petersen C."/>
        </authorList>
    </citation>
    <scope>NUCLEOTIDE SEQUENCE</scope>
    <source>
        <strain evidence="7">IBT 30761</strain>
    </source>
</reference>
<evidence type="ECO:0000259" key="6">
    <source>
        <dbReference type="PROSITE" id="PS50048"/>
    </source>
</evidence>
<dbReference type="OrthoDB" id="5130013at2759"/>
<keyword evidence="8" id="KW-1185">Reference proteome</keyword>
<keyword evidence="5" id="KW-0539">Nucleus</keyword>
<accession>A0A9W9EIB7</accession>
<dbReference type="PROSITE" id="PS00463">
    <property type="entry name" value="ZN2_CY6_FUNGAL_1"/>
    <property type="match status" value="1"/>
</dbReference>
<proteinExistence type="predicted"/>
<sequence>MLAMDAAVDRSCYTCRNRRIQCDQTGVPCAKCTKAGLECFDKRPFRWVKGVAIRGRMQGVSYDGNKPAKSSANGQLAVVKTNATRRGQRKKSDTFDITTPLPFLMQDPSKYMLDQKSQYYVDYFNDRICKLFIVYDSDRNPFRGLIPLGYQDPVLMKALLALAARHHVNTGQSFQLTELPAASSFQQANANRDALSFKQQAIEALTHALGDPIRSKKDTTVASIFLLIFLDLLESGSDGWNFHLEGAKNLIASTYLHPDCKASINDGPGQTVQEIRKFITKQLHFIETLGSAYLRPKLLSQDSKFDPQTMQCQESTESTETSFLGCPEFLLTVIQSLSMQRDGLAEAEWPLDPTTLQTHLKSTTSLVEAIRGFDSYAWASNLKQSRQSSPQEIISLCNLSESYKLGASLYARRIISALNGESTELDGLVTELLGVIDSLKNDSAIFKCILWPMFVAGLECQWQAQRDFLVGCIEKFWDITNCLNAVNAAKALQEYWQKQDLAGESRPQWIFSIGSLGRDWLWV</sequence>
<dbReference type="AlphaFoldDB" id="A0A9W9EIB7"/>
<evidence type="ECO:0000256" key="3">
    <source>
        <dbReference type="ARBA" id="ARBA00023125"/>
    </source>
</evidence>
<keyword evidence="4" id="KW-0804">Transcription</keyword>
<dbReference type="Pfam" id="PF11951">
    <property type="entry name" value="Fungal_trans_2"/>
    <property type="match status" value="1"/>
</dbReference>
<dbReference type="GO" id="GO:0005634">
    <property type="term" value="C:nucleus"/>
    <property type="evidence" value="ECO:0007669"/>
    <property type="project" value="UniProtKB-SubCell"/>
</dbReference>
<dbReference type="InterPro" id="IPR001138">
    <property type="entry name" value="Zn2Cys6_DnaBD"/>
</dbReference>
<dbReference type="GO" id="GO:0008270">
    <property type="term" value="F:zinc ion binding"/>
    <property type="evidence" value="ECO:0007669"/>
    <property type="project" value="InterPro"/>
</dbReference>
<evidence type="ECO:0000256" key="5">
    <source>
        <dbReference type="ARBA" id="ARBA00023242"/>
    </source>
</evidence>
<evidence type="ECO:0000313" key="8">
    <source>
        <dbReference type="Proteomes" id="UP001149074"/>
    </source>
</evidence>
<dbReference type="InterPro" id="IPR021858">
    <property type="entry name" value="Fun_TF"/>
</dbReference>
<dbReference type="PANTHER" id="PTHR37534">
    <property type="entry name" value="TRANSCRIPTIONAL ACTIVATOR PROTEIN UGA3"/>
    <property type="match status" value="1"/>
</dbReference>
<dbReference type="PROSITE" id="PS50048">
    <property type="entry name" value="ZN2_CY6_FUNGAL_2"/>
    <property type="match status" value="1"/>
</dbReference>
<feature type="domain" description="Zn(2)-C6 fungal-type" evidence="6">
    <location>
        <begin position="11"/>
        <end position="39"/>
    </location>
</feature>
<dbReference type="GO" id="GO:0000981">
    <property type="term" value="F:DNA-binding transcription factor activity, RNA polymerase II-specific"/>
    <property type="evidence" value="ECO:0007669"/>
    <property type="project" value="InterPro"/>
</dbReference>
<dbReference type="CDD" id="cd00067">
    <property type="entry name" value="GAL4"/>
    <property type="match status" value="1"/>
</dbReference>
<dbReference type="GO" id="GO:0000976">
    <property type="term" value="F:transcription cis-regulatory region binding"/>
    <property type="evidence" value="ECO:0007669"/>
    <property type="project" value="TreeGrafter"/>
</dbReference>
<dbReference type="Gene3D" id="4.10.240.10">
    <property type="entry name" value="Zn(2)-C6 fungal-type DNA-binding domain"/>
    <property type="match status" value="1"/>
</dbReference>
<protein>
    <recommendedName>
        <fullName evidence="6">Zn(2)-C6 fungal-type domain-containing protein</fullName>
    </recommendedName>
</protein>
<dbReference type="PANTHER" id="PTHR37534:SF8">
    <property type="entry name" value="ZN(II)2CYS6 TRANSCRIPTION FACTOR (EUROFUNG)"/>
    <property type="match status" value="1"/>
</dbReference>
<dbReference type="Pfam" id="PF00172">
    <property type="entry name" value="Zn_clus"/>
    <property type="match status" value="1"/>
</dbReference>
<dbReference type="InterPro" id="IPR036864">
    <property type="entry name" value="Zn2-C6_fun-type_DNA-bd_sf"/>
</dbReference>
<dbReference type="EMBL" id="JAPQKI010000011">
    <property type="protein sequence ID" value="KAJ5082347.1"/>
    <property type="molecule type" value="Genomic_DNA"/>
</dbReference>
<dbReference type="Proteomes" id="UP001149074">
    <property type="component" value="Unassembled WGS sequence"/>
</dbReference>
<keyword evidence="3" id="KW-0238">DNA-binding</keyword>
<dbReference type="RefSeq" id="XP_056468869.1">
    <property type="nucleotide sequence ID" value="XM_056623881.1"/>
</dbReference>
<reference evidence="7" key="2">
    <citation type="journal article" date="2023" name="IMA Fungus">
        <title>Comparative genomic study of the Penicillium genus elucidates a diverse pangenome and 15 lateral gene transfer events.</title>
        <authorList>
            <person name="Petersen C."/>
            <person name="Sorensen T."/>
            <person name="Nielsen M.R."/>
            <person name="Sondergaard T.E."/>
            <person name="Sorensen J.L."/>
            <person name="Fitzpatrick D.A."/>
            <person name="Frisvad J.C."/>
            <person name="Nielsen K.L."/>
        </authorList>
    </citation>
    <scope>NUCLEOTIDE SEQUENCE</scope>
    <source>
        <strain evidence="7">IBT 30761</strain>
    </source>
</reference>
<dbReference type="SUPFAM" id="SSF57701">
    <property type="entry name" value="Zn2/Cys6 DNA-binding domain"/>
    <property type="match status" value="1"/>
</dbReference>
<keyword evidence="2" id="KW-0805">Transcription regulation</keyword>